<proteinExistence type="predicted"/>
<dbReference type="Gene3D" id="3.50.50.60">
    <property type="entry name" value="FAD/NAD(P)-binding domain"/>
    <property type="match status" value="1"/>
</dbReference>
<sequence length="90" mass="9409">SVDLMLLGCRSCHLGAVRHASTSQYYDAIVVGGGLVGNAIACAMGQNSKLSSKRVLLLEGGNTTSLPKTPPEHYSNRVSAVGPASIHLFR</sequence>
<reference evidence="1 2" key="1">
    <citation type="submission" date="2013-12" db="EMBL/GenBank/DDBJ databases">
        <title>Draft genome of the parsitic nematode Ancylostoma duodenale.</title>
        <authorList>
            <person name="Mitreva M."/>
        </authorList>
    </citation>
    <scope>NUCLEOTIDE SEQUENCE [LARGE SCALE GENOMIC DNA]</scope>
    <source>
        <strain evidence="1 2">Zhejiang</strain>
    </source>
</reference>
<dbReference type="PANTHER" id="PTHR43876">
    <property type="entry name" value="UBIQUINONE BIOSYNTHESIS MONOOXYGENASE COQ6, MITOCHONDRIAL"/>
    <property type="match status" value="1"/>
</dbReference>
<evidence type="ECO:0008006" key="3">
    <source>
        <dbReference type="Google" id="ProtNLM"/>
    </source>
</evidence>
<dbReference type="InterPro" id="IPR051205">
    <property type="entry name" value="UbiH/COQ6_monooxygenase"/>
</dbReference>
<feature type="non-terminal residue" evidence="1">
    <location>
        <position position="1"/>
    </location>
</feature>
<organism evidence="1 2">
    <name type="scientific">Ancylostoma duodenale</name>
    <dbReference type="NCBI Taxonomy" id="51022"/>
    <lineage>
        <taxon>Eukaryota</taxon>
        <taxon>Metazoa</taxon>
        <taxon>Ecdysozoa</taxon>
        <taxon>Nematoda</taxon>
        <taxon>Chromadorea</taxon>
        <taxon>Rhabditida</taxon>
        <taxon>Rhabditina</taxon>
        <taxon>Rhabditomorpha</taxon>
        <taxon>Strongyloidea</taxon>
        <taxon>Ancylostomatidae</taxon>
        <taxon>Ancylostomatinae</taxon>
        <taxon>Ancylostoma</taxon>
    </lineage>
</organism>
<accession>A0A0C2FBY6</accession>
<evidence type="ECO:0000313" key="2">
    <source>
        <dbReference type="Proteomes" id="UP000054047"/>
    </source>
</evidence>
<dbReference type="OrthoDB" id="5870222at2759"/>
<protein>
    <recommendedName>
        <fullName evidence="3">Glucose-methanol-choline oxidoreductase N-terminal domain-containing protein</fullName>
    </recommendedName>
</protein>
<dbReference type="GO" id="GO:0005739">
    <property type="term" value="C:mitochondrion"/>
    <property type="evidence" value="ECO:0007669"/>
    <property type="project" value="TreeGrafter"/>
</dbReference>
<dbReference type="PANTHER" id="PTHR43876:SF7">
    <property type="entry name" value="UBIQUINONE BIOSYNTHESIS MONOOXYGENASE COQ6, MITOCHONDRIAL"/>
    <property type="match status" value="1"/>
</dbReference>
<feature type="non-terminal residue" evidence="1">
    <location>
        <position position="90"/>
    </location>
</feature>
<gene>
    <name evidence="1" type="ORF">ANCDUO_25711</name>
</gene>
<keyword evidence="2" id="KW-1185">Reference proteome</keyword>
<dbReference type="InterPro" id="IPR036188">
    <property type="entry name" value="FAD/NAD-bd_sf"/>
</dbReference>
<dbReference type="EMBL" id="KN779059">
    <property type="protein sequence ID" value="KIH44269.1"/>
    <property type="molecule type" value="Genomic_DNA"/>
</dbReference>
<dbReference type="Proteomes" id="UP000054047">
    <property type="component" value="Unassembled WGS sequence"/>
</dbReference>
<name>A0A0C2FBY6_9BILA</name>
<dbReference type="AlphaFoldDB" id="A0A0C2FBY6"/>
<dbReference type="SUPFAM" id="SSF51905">
    <property type="entry name" value="FAD/NAD(P)-binding domain"/>
    <property type="match status" value="1"/>
</dbReference>
<evidence type="ECO:0000313" key="1">
    <source>
        <dbReference type="EMBL" id="KIH44269.1"/>
    </source>
</evidence>